<dbReference type="EMBL" id="JANYMP010000006">
    <property type="protein sequence ID" value="MCS7478394.1"/>
    <property type="molecule type" value="Genomic_DNA"/>
</dbReference>
<dbReference type="Proteomes" id="UP001141259">
    <property type="component" value="Unassembled WGS sequence"/>
</dbReference>
<keyword evidence="3" id="KW-1185">Reference proteome</keyword>
<keyword evidence="1" id="KW-1133">Transmembrane helix</keyword>
<accession>A0A9X3A0C1</accession>
<reference evidence="2" key="1">
    <citation type="submission" date="2022-08" db="EMBL/GenBank/DDBJ databases">
        <authorList>
            <person name="Tistechok S."/>
            <person name="Samborskyy M."/>
            <person name="Roman I."/>
        </authorList>
    </citation>
    <scope>NUCLEOTIDE SEQUENCE</scope>
    <source>
        <strain evidence="2">DSM 103496</strain>
    </source>
</reference>
<keyword evidence="1" id="KW-0472">Membrane</keyword>
<dbReference type="RefSeq" id="WP_259623882.1">
    <property type="nucleotide sequence ID" value="NZ_JANYMP010000006.1"/>
</dbReference>
<name>A0A9X3A0C1_9PSEU</name>
<dbReference type="AlphaFoldDB" id="A0A9X3A0C1"/>
<gene>
    <name evidence="2" type="ORF">NZH93_16150</name>
</gene>
<feature type="transmembrane region" description="Helical" evidence="1">
    <location>
        <begin position="199"/>
        <end position="216"/>
    </location>
</feature>
<feature type="transmembrane region" description="Helical" evidence="1">
    <location>
        <begin position="168"/>
        <end position="187"/>
    </location>
</feature>
<feature type="transmembrane region" description="Helical" evidence="1">
    <location>
        <begin position="94"/>
        <end position="113"/>
    </location>
</feature>
<sequence>MDLTSSGTPTRPEIHWSLAAVRPGPLASRIATAALAVGIVGGMISAYLAVLFAAATATPVARVLALGLPLVLVAMIGWRLAAVTDDGAPRSGKVLVWTAYAAVGLIAVAQAWAEIDGFHLDGVFRGTLGASLYGILFGLMPAAVAAIVLIPTALALHAARSRISLRAAQVGLTVVAMLVTGAFDLWATADMHSGNVTGMAAALAGTGVALTGRWCLVGTRPCTA</sequence>
<protein>
    <submittedName>
        <fullName evidence="2">Uncharacterized protein</fullName>
    </submittedName>
</protein>
<evidence type="ECO:0000313" key="2">
    <source>
        <dbReference type="EMBL" id="MCS7478394.1"/>
    </source>
</evidence>
<keyword evidence="1" id="KW-0812">Transmembrane</keyword>
<organism evidence="2 3">
    <name type="scientific">Umezawaea endophytica</name>
    <dbReference type="NCBI Taxonomy" id="1654476"/>
    <lineage>
        <taxon>Bacteria</taxon>
        <taxon>Bacillati</taxon>
        <taxon>Actinomycetota</taxon>
        <taxon>Actinomycetes</taxon>
        <taxon>Pseudonocardiales</taxon>
        <taxon>Pseudonocardiaceae</taxon>
        <taxon>Umezawaea</taxon>
    </lineage>
</organism>
<comment type="caution">
    <text evidence="2">The sequence shown here is derived from an EMBL/GenBank/DDBJ whole genome shotgun (WGS) entry which is preliminary data.</text>
</comment>
<feature type="transmembrane region" description="Helical" evidence="1">
    <location>
        <begin position="30"/>
        <end position="54"/>
    </location>
</feature>
<evidence type="ECO:0000256" key="1">
    <source>
        <dbReference type="SAM" id="Phobius"/>
    </source>
</evidence>
<feature type="transmembrane region" description="Helical" evidence="1">
    <location>
        <begin position="133"/>
        <end position="156"/>
    </location>
</feature>
<proteinExistence type="predicted"/>
<evidence type="ECO:0000313" key="3">
    <source>
        <dbReference type="Proteomes" id="UP001141259"/>
    </source>
</evidence>
<feature type="transmembrane region" description="Helical" evidence="1">
    <location>
        <begin position="60"/>
        <end position="82"/>
    </location>
</feature>